<dbReference type="InterPro" id="IPR006311">
    <property type="entry name" value="TAT_signal"/>
</dbReference>
<accession>A0A0F8W649</accession>
<dbReference type="NCBIfam" id="TIGR01409">
    <property type="entry name" value="TAT_signal_seq"/>
    <property type="match status" value="1"/>
</dbReference>
<sequence>MNEAIPVVNEAIPVVNEASRREFLRAAAASLAAVGAGSNVLAEQEDSPQGIP</sequence>
<feature type="domain" description="Ubiquitinol-cytochrome C reductase Fe-S subunit TAT signal" evidence="1">
    <location>
        <begin position="17"/>
        <end position="38"/>
    </location>
</feature>
<proteinExistence type="predicted"/>
<dbReference type="GO" id="GO:0008121">
    <property type="term" value="F:quinol-cytochrome-c reductase activity"/>
    <property type="evidence" value="ECO:0007669"/>
    <property type="project" value="InterPro"/>
</dbReference>
<evidence type="ECO:0000313" key="2">
    <source>
        <dbReference type="EMBL" id="KKK52142.1"/>
    </source>
</evidence>
<feature type="non-terminal residue" evidence="2">
    <location>
        <position position="52"/>
    </location>
</feature>
<dbReference type="InterPro" id="IPR019470">
    <property type="entry name" value="Ubiq_cytC_Rdtase_Fe-S_su_TAT"/>
</dbReference>
<gene>
    <name evidence="2" type="ORF">LCGC14_3107900</name>
</gene>
<dbReference type="Pfam" id="PF10399">
    <property type="entry name" value="UCR_Fe-S_N"/>
    <property type="match status" value="1"/>
</dbReference>
<dbReference type="PROSITE" id="PS51318">
    <property type="entry name" value="TAT"/>
    <property type="match status" value="1"/>
</dbReference>
<organism evidence="2">
    <name type="scientific">marine sediment metagenome</name>
    <dbReference type="NCBI Taxonomy" id="412755"/>
    <lineage>
        <taxon>unclassified sequences</taxon>
        <taxon>metagenomes</taxon>
        <taxon>ecological metagenomes</taxon>
    </lineage>
</organism>
<reference evidence="2" key="1">
    <citation type="journal article" date="2015" name="Nature">
        <title>Complex archaea that bridge the gap between prokaryotes and eukaryotes.</title>
        <authorList>
            <person name="Spang A."/>
            <person name="Saw J.H."/>
            <person name="Jorgensen S.L."/>
            <person name="Zaremba-Niedzwiedzka K."/>
            <person name="Martijn J."/>
            <person name="Lind A.E."/>
            <person name="van Eijk R."/>
            <person name="Schleper C."/>
            <person name="Guy L."/>
            <person name="Ettema T.J."/>
        </authorList>
    </citation>
    <scope>NUCLEOTIDE SEQUENCE</scope>
</reference>
<dbReference type="InterPro" id="IPR019546">
    <property type="entry name" value="TAT_signal_bac_arc"/>
</dbReference>
<dbReference type="AlphaFoldDB" id="A0A0F8W649"/>
<protein>
    <recommendedName>
        <fullName evidence="1">Ubiquitinol-cytochrome C reductase Fe-S subunit TAT signal domain-containing protein</fullName>
    </recommendedName>
</protein>
<comment type="caution">
    <text evidence="2">The sequence shown here is derived from an EMBL/GenBank/DDBJ whole genome shotgun (WGS) entry which is preliminary data.</text>
</comment>
<evidence type="ECO:0000259" key="1">
    <source>
        <dbReference type="Pfam" id="PF10399"/>
    </source>
</evidence>
<dbReference type="EMBL" id="LAZR01067173">
    <property type="protein sequence ID" value="KKK52142.1"/>
    <property type="molecule type" value="Genomic_DNA"/>
</dbReference>
<name>A0A0F8W649_9ZZZZ</name>